<comment type="function">
    <text evidence="1">ATP-binding RNA helicase involved in the biogenesis of 60S ribosomal subunits and is required for the normal formation of 25S and 5.8S rRNAs.</text>
</comment>
<dbReference type="PROSITE" id="PS51192">
    <property type="entry name" value="HELICASE_ATP_BIND_1"/>
    <property type="match status" value="1"/>
</dbReference>
<keyword evidence="10" id="KW-0539">Nucleus</keyword>
<feature type="domain" description="Helicase ATP-binding" evidence="16">
    <location>
        <begin position="53"/>
        <end position="261"/>
    </location>
</feature>
<keyword evidence="5" id="KW-0547">Nucleotide-binding</keyword>
<evidence type="ECO:0000256" key="11">
    <source>
        <dbReference type="ARBA" id="ARBA00038041"/>
    </source>
</evidence>
<feature type="region of interest" description="Disordered" evidence="15">
    <location>
        <begin position="362"/>
        <end position="406"/>
    </location>
</feature>
<feature type="compositionally biased region" description="Basic residues" evidence="15">
    <location>
        <begin position="600"/>
        <end position="613"/>
    </location>
</feature>
<evidence type="ECO:0000256" key="6">
    <source>
        <dbReference type="ARBA" id="ARBA00022801"/>
    </source>
</evidence>
<dbReference type="EMBL" id="JARVKF010000330">
    <property type="protein sequence ID" value="KAK9419229.1"/>
    <property type="molecule type" value="Genomic_DNA"/>
</dbReference>
<organism evidence="19 20">
    <name type="scientific">Seiridium unicorne</name>
    <dbReference type="NCBI Taxonomy" id="138068"/>
    <lineage>
        <taxon>Eukaryota</taxon>
        <taxon>Fungi</taxon>
        <taxon>Dikarya</taxon>
        <taxon>Ascomycota</taxon>
        <taxon>Pezizomycotina</taxon>
        <taxon>Sordariomycetes</taxon>
        <taxon>Xylariomycetidae</taxon>
        <taxon>Amphisphaeriales</taxon>
        <taxon>Sporocadaceae</taxon>
        <taxon>Seiridium</taxon>
    </lineage>
</organism>
<evidence type="ECO:0000256" key="10">
    <source>
        <dbReference type="ARBA" id="ARBA00023242"/>
    </source>
</evidence>
<dbReference type="SUPFAM" id="SSF52540">
    <property type="entry name" value="P-loop containing nucleoside triphosphate hydrolases"/>
    <property type="match status" value="2"/>
</dbReference>
<dbReference type="SMART" id="SM00490">
    <property type="entry name" value="HELICc"/>
    <property type="match status" value="1"/>
</dbReference>
<dbReference type="InterPro" id="IPR011545">
    <property type="entry name" value="DEAD/DEAH_box_helicase_dom"/>
</dbReference>
<dbReference type="Pfam" id="PF00271">
    <property type="entry name" value="Helicase_C"/>
    <property type="match status" value="2"/>
</dbReference>
<keyword evidence="9" id="KW-0694">RNA-binding</keyword>
<evidence type="ECO:0000256" key="7">
    <source>
        <dbReference type="ARBA" id="ARBA00022806"/>
    </source>
</evidence>
<feature type="compositionally biased region" description="Acidic residues" evidence="15">
    <location>
        <begin position="362"/>
        <end position="380"/>
    </location>
</feature>
<keyword evidence="20" id="KW-1185">Reference proteome</keyword>
<comment type="similarity">
    <text evidence="11">Belongs to the DEAD box helicase family. DDX56/DBP9 subfamily.</text>
</comment>
<evidence type="ECO:0000256" key="8">
    <source>
        <dbReference type="ARBA" id="ARBA00022840"/>
    </source>
</evidence>
<keyword evidence="7 19" id="KW-0347">Helicase</keyword>
<dbReference type="PANTHER" id="PTHR47959">
    <property type="entry name" value="ATP-DEPENDENT RNA HELICASE RHLE-RELATED"/>
    <property type="match status" value="1"/>
</dbReference>
<feature type="coiled-coil region" evidence="14">
    <location>
        <begin position="516"/>
        <end position="543"/>
    </location>
</feature>
<dbReference type="InterPro" id="IPR001650">
    <property type="entry name" value="Helicase_C-like"/>
</dbReference>
<dbReference type="InterPro" id="IPR050079">
    <property type="entry name" value="DEAD_box_RNA_helicase"/>
</dbReference>
<keyword evidence="8" id="KW-0067">ATP-binding</keyword>
<evidence type="ECO:0000256" key="12">
    <source>
        <dbReference type="ARBA" id="ARBA00047984"/>
    </source>
</evidence>
<dbReference type="CDD" id="cd18787">
    <property type="entry name" value="SF2_C_DEAD"/>
    <property type="match status" value="1"/>
</dbReference>
<dbReference type="Gene3D" id="3.40.50.300">
    <property type="entry name" value="P-loop containing nucleotide triphosphate hydrolases"/>
    <property type="match status" value="2"/>
</dbReference>
<dbReference type="EC" id="3.6.4.13" evidence="3"/>
<dbReference type="Proteomes" id="UP001408356">
    <property type="component" value="Unassembled WGS sequence"/>
</dbReference>
<evidence type="ECO:0000313" key="20">
    <source>
        <dbReference type="Proteomes" id="UP001408356"/>
    </source>
</evidence>
<comment type="subcellular location">
    <subcellularLocation>
        <location evidence="2">Nucleus</location>
    </subcellularLocation>
</comment>
<gene>
    <name evidence="19" type="ORF">SUNI508_01206</name>
</gene>
<dbReference type="PROSITE" id="PS51195">
    <property type="entry name" value="Q_MOTIF"/>
    <property type="match status" value="1"/>
</dbReference>
<keyword evidence="6" id="KW-0378">Hydrolase</keyword>
<feature type="domain" description="Helicase C-terminal" evidence="17">
    <location>
        <begin position="272"/>
        <end position="497"/>
    </location>
</feature>
<accession>A0ABR2UXD9</accession>
<evidence type="ECO:0000256" key="1">
    <source>
        <dbReference type="ARBA" id="ARBA00003706"/>
    </source>
</evidence>
<comment type="caution">
    <text evidence="19">The sequence shown here is derived from an EMBL/GenBank/DDBJ whole genome shotgun (WGS) entry which is preliminary data.</text>
</comment>
<evidence type="ECO:0000256" key="13">
    <source>
        <dbReference type="PROSITE-ProRule" id="PRU00552"/>
    </source>
</evidence>
<evidence type="ECO:0000256" key="5">
    <source>
        <dbReference type="ARBA" id="ARBA00022741"/>
    </source>
</evidence>
<dbReference type="PANTHER" id="PTHR47959:SF21">
    <property type="entry name" value="DEAD-BOX HELICASE 56"/>
    <property type="match status" value="1"/>
</dbReference>
<sequence length="630" mass="71329">MKRKLDEHDAPSVEVAADAKEASWAQFDLDTRILSALSQQRFRAPTLIQQKSIALILDGKDLLARARTGSGKTAAYSLPLLECLLRRKRSSAASNATALILVPTRELADQIHSVLESFTAFCSKEIQIVKLSDRLPDSVSKSLLSNSPDIVVATPARAWESIQSSALSVENLAHLVLDEADLVSTTNILGIQSSFGALHVMEYNKKLTDLAYQVLSYGYDEDLRNIAGAIPRGIQTVLMSATLTTEVDTLKGIFCRSPILLDLDDEEAEEDKLSQFYVKCQEDEKFLLVYVMYKLQLIKGKSIIFCADVDRSYRLKLFFEQFGIRSCILNSELPVNSRLHVVSEFNRNVYDIIIASDENEVMGDEDAADQENGEAAEDDDAAKKPRKQDAPPQKKKRKSPKDHEYGVSRGIDFRNVACVLNFDCPVTSRSYAHRIGRTARASQSGMALSFVIPKEYYRKHMPTTVETTENDEKVLAKIIRQQEKKGREVKPYNFDMKQVNNFRYRMNDALRAVTSVAVREARVRELRQELAKSEKLKRYFEEKPQELSHLVRHDHELRTSRTQPHLRQVPDYLLPEGKKAITANDIGFVPFRKDRDGKGKKGKQFKKGRKVGGRRVDPLKSFRGRPKSKK</sequence>
<evidence type="ECO:0000259" key="16">
    <source>
        <dbReference type="PROSITE" id="PS51192"/>
    </source>
</evidence>
<dbReference type="Pfam" id="PF00270">
    <property type="entry name" value="DEAD"/>
    <property type="match status" value="1"/>
</dbReference>
<dbReference type="InterPro" id="IPR014014">
    <property type="entry name" value="RNA_helicase_DEAD_Q_motif"/>
</dbReference>
<evidence type="ECO:0000313" key="19">
    <source>
        <dbReference type="EMBL" id="KAK9419229.1"/>
    </source>
</evidence>
<dbReference type="CDD" id="cd17961">
    <property type="entry name" value="DEADc_DDX56"/>
    <property type="match status" value="1"/>
</dbReference>
<dbReference type="InterPro" id="IPR027417">
    <property type="entry name" value="P-loop_NTPase"/>
</dbReference>
<reference evidence="19 20" key="1">
    <citation type="journal article" date="2024" name="J. Plant Pathol.">
        <title>Sequence and assembly of the genome of Seiridium unicorne, isolate CBS 538.82, causal agent of cypress canker disease.</title>
        <authorList>
            <person name="Scali E."/>
            <person name="Rocca G.D."/>
            <person name="Danti R."/>
            <person name="Garbelotto M."/>
            <person name="Barberini S."/>
            <person name="Baroncelli R."/>
            <person name="Emiliani G."/>
        </authorList>
    </citation>
    <scope>NUCLEOTIDE SEQUENCE [LARGE SCALE GENOMIC DNA]</scope>
    <source>
        <strain evidence="19 20">BM-138-508</strain>
    </source>
</reference>
<feature type="domain" description="DEAD-box RNA helicase Q" evidence="18">
    <location>
        <begin position="22"/>
        <end position="50"/>
    </location>
</feature>
<evidence type="ECO:0000256" key="4">
    <source>
        <dbReference type="ARBA" id="ARBA00022517"/>
    </source>
</evidence>
<evidence type="ECO:0000259" key="18">
    <source>
        <dbReference type="PROSITE" id="PS51195"/>
    </source>
</evidence>
<protein>
    <recommendedName>
        <fullName evidence="3">RNA helicase</fullName>
        <ecNumber evidence="3">3.6.4.13</ecNumber>
    </recommendedName>
</protein>
<evidence type="ECO:0000256" key="9">
    <source>
        <dbReference type="ARBA" id="ARBA00022884"/>
    </source>
</evidence>
<keyword evidence="4" id="KW-0690">Ribosome biogenesis</keyword>
<dbReference type="GO" id="GO:0004386">
    <property type="term" value="F:helicase activity"/>
    <property type="evidence" value="ECO:0007669"/>
    <property type="project" value="UniProtKB-KW"/>
</dbReference>
<evidence type="ECO:0000256" key="3">
    <source>
        <dbReference type="ARBA" id="ARBA00012552"/>
    </source>
</evidence>
<evidence type="ECO:0000256" key="14">
    <source>
        <dbReference type="SAM" id="Coils"/>
    </source>
</evidence>
<dbReference type="SMART" id="SM00487">
    <property type="entry name" value="DEXDc"/>
    <property type="match status" value="1"/>
</dbReference>
<dbReference type="InterPro" id="IPR014001">
    <property type="entry name" value="Helicase_ATP-bd"/>
</dbReference>
<comment type="catalytic activity">
    <reaction evidence="12">
        <text>ATP + H2O = ADP + phosphate + H(+)</text>
        <dbReference type="Rhea" id="RHEA:13065"/>
        <dbReference type="ChEBI" id="CHEBI:15377"/>
        <dbReference type="ChEBI" id="CHEBI:15378"/>
        <dbReference type="ChEBI" id="CHEBI:30616"/>
        <dbReference type="ChEBI" id="CHEBI:43474"/>
        <dbReference type="ChEBI" id="CHEBI:456216"/>
        <dbReference type="EC" id="3.6.4.13"/>
    </reaction>
</comment>
<name>A0ABR2UXD9_9PEZI</name>
<evidence type="ECO:0000259" key="17">
    <source>
        <dbReference type="PROSITE" id="PS51194"/>
    </source>
</evidence>
<dbReference type="PROSITE" id="PS51194">
    <property type="entry name" value="HELICASE_CTER"/>
    <property type="match status" value="1"/>
</dbReference>
<evidence type="ECO:0000256" key="2">
    <source>
        <dbReference type="ARBA" id="ARBA00004123"/>
    </source>
</evidence>
<evidence type="ECO:0000256" key="15">
    <source>
        <dbReference type="SAM" id="MobiDB-lite"/>
    </source>
</evidence>
<feature type="region of interest" description="Disordered" evidence="15">
    <location>
        <begin position="590"/>
        <end position="630"/>
    </location>
</feature>
<proteinExistence type="inferred from homology"/>
<keyword evidence="14" id="KW-0175">Coiled coil</keyword>
<feature type="short sequence motif" description="Q motif" evidence="13">
    <location>
        <begin position="22"/>
        <end position="50"/>
    </location>
</feature>